<dbReference type="GO" id="GO:0000467">
    <property type="term" value="P:exonucleolytic trimming to generate mature 3'-end of 5.8S rRNA from tricistronic rRNA transcript (SSU-rRNA, 5.8S rRNA, LSU-rRNA)"/>
    <property type="evidence" value="ECO:0007669"/>
    <property type="project" value="TreeGrafter"/>
</dbReference>
<keyword evidence="5" id="KW-0698">rRNA processing</keyword>
<keyword evidence="13" id="KW-1185">Reference proteome</keyword>
<dbReference type="Pfam" id="PF03725">
    <property type="entry name" value="RNase_PH_C"/>
    <property type="match status" value="1"/>
</dbReference>
<evidence type="ECO:0000256" key="4">
    <source>
        <dbReference type="ARBA" id="ARBA00022490"/>
    </source>
</evidence>
<dbReference type="GO" id="GO:0071028">
    <property type="term" value="P:nuclear mRNA surveillance"/>
    <property type="evidence" value="ECO:0007669"/>
    <property type="project" value="TreeGrafter"/>
</dbReference>
<dbReference type="PANTHER" id="PTHR11097">
    <property type="entry name" value="EXOSOME COMPLEX EXONUCLEASE RIBOSOMAL RNA PROCESSING PROTEIN"/>
    <property type="match status" value="1"/>
</dbReference>
<dbReference type="GO" id="GO:0000176">
    <property type="term" value="C:nuclear exosome (RNase complex)"/>
    <property type="evidence" value="ECO:0007669"/>
    <property type="project" value="TreeGrafter"/>
</dbReference>
<keyword evidence="6" id="KW-0271">Exosome</keyword>
<protein>
    <recommendedName>
        <fullName evidence="9">Ribosomal RNA-processing protein 43</fullName>
    </recommendedName>
</protein>
<dbReference type="GO" id="GO:0034475">
    <property type="term" value="P:U4 snRNA 3'-end processing"/>
    <property type="evidence" value="ECO:0007669"/>
    <property type="project" value="TreeGrafter"/>
</dbReference>
<dbReference type="PANTHER" id="PTHR11097:SF9">
    <property type="entry name" value="EXOSOME COMPLEX COMPONENT RRP43"/>
    <property type="match status" value="1"/>
</dbReference>
<evidence type="ECO:0000313" key="13">
    <source>
        <dbReference type="Proteomes" id="UP001107558"/>
    </source>
</evidence>
<comment type="subcellular location">
    <subcellularLocation>
        <location evidence="1">Cytoplasm</location>
    </subcellularLocation>
    <subcellularLocation>
        <location evidence="2">Nucleus</location>
        <location evidence="2">Nucleolus</location>
    </subcellularLocation>
</comment>
<comment type="caution">
    <text evidence="12">The sequence shown here is derived from an EMBL/GenBank/DDBJ whole genome shotgun (WGS) entry which is preliminary data.</text>
</comment>
<dbReference type="GO" id="GO:0000177">
    <property type="term" value="C:cytoplasmic exosome (RNase complex)"/>
    <property type="evidence" value="ECO:0007669"/>
    <property type="project" value="TreeGrafter"/>
</dbReference>
<dbReference type="Pfam" id="PF01138">
    <property type="entry name" value="RNase_PH"/>
    <property type="match status" value="1"/>
</dbReference>
<dbReference type="GO" id="GO:0016075">
    <property type="term" value="P:rRNA catabolic process"/>
    <property type="evidence" value="ECO:0007669"/>
    <property type="project" value="TreeGrafter"/>
</dbReference>
<evidence type="ECO:0000256" key="2">
    <source>
        <dbReference type="ARBA" id="ARBA00004604"/>
    </source>
</evidence>
<dbReference type="InterPro" id="IPR050590">
    <property type="entry name" value="Exosome_comp_Rrp42_subfam"/>
</dbReference>
<dbReference type="AlphaFoldDB" id="A0A9J6BQ20"/>
<dbReference type="GO" id="GO:0071035">
    <property type="term" value="P:nuclear polyadenylation-dependent rRNA catabolic process"/>
    <property type="evidence" value="ECO:0007669"/>
    <property type="project" value="TreeGrafter"/>
</dbReference>
<dbReference type="GO" id="GO:0035925">
    <property type="term" value="F:mRNA 3'-UTR AU-rich region binding"/>
    <property type="evidence" value="ECO:0007669"/>
    <property type="project" value="TreeGrafter"/>
</dbReference>
<evidence type="ECO:0000256" key="5">
    <source>
        <dbReference type="ARBA" id="ARBA00022552"/>
    </source>
</evidence>
<dbReference type="InterPro" id="IPR027408">
    <property type="entry name" value="PNPase/RNase_PH_dom_sf"/>
</dbReference>
<dbReference type="InterPro" id="IPR036345">
    <property type="entry name" value="ExoRNase_PH_dom2_sf"/>
</dbReference>
<dbReference type="FunFam" id="3.30.230.70:FF:000017">
    <property type="entry name" value="Exosome complex component Rrp42"/>
    <property type="match status" value="1"/>
</dbReference>
<keyword evidence="7" id="KW-0694">RNA-binding</keyword>
<evidence type="ECO:0000256" key="8">
    <source>
        <dbReference type="ARBA" id="ARBA00023242"/>
    </source>
</evidence>
<feature type="domain" description="Exoribonuclease phosphorolytic" evidence="10">
    <location>
        <begin position="33"/>
        <end position="168"/>
    </location>
</feature>
<evidence type="ECO:0000256" key="7">
    <source>
        <dbReference type="ARBA" id="ARBA00022884"/>
    </source>
</evidence>
<dbReference type="SUPFAM" id="SSF55666">
    <property type="entry name" value="Ribonuclease PH domain 2-like"/>
    <property type="match status" value="1"/>
</dbReference>
<dbReference type="CDD" id="cd11369">
    <property type="entry name" value="RNase_PH_RRP43"/>
    <property type="match status" value="1"/>
</dbReference>
<dbReference type="InterPro" id="IPR015847">
    <property type="entry name" value="ExoRNase_PH_dom2"/>
</dbReference>
<evidence type="ECO:0000256" key="6">
    <source>
        <dbReference type="ARBA" id="ARBA00022835"/>
    </source>
</evidence>
<dbReference type="SUPFAM" id="SSF54211">
    <property type="entry name" value="Ribosomal protein S5 domain 2-like"/>
    <property type="match status" value="1"/>
</dbReference>
<gene>
    <name evidence="12" type="ORF">PVAND_001704</name>
</gene>
<evidence type="ECO:0000256" key="3">
    <source>
        <dbReference type="ARBA" id="ARBA00006678"/>
    </source>
</evidence>
<evidence type="ECO:0000256" key="9">
    <source>
        <dbReference type="ARBA" id="ARBA00030617"/>
    </source>
</evidence>
<dbReference type="GO" id="GO:0034476">
    <property type="term" value="P:U5 snRNA 3'-end processing"/>
    <property type="evidence" value="ECO:0007669"/>
    <property type="project" value="TreeGrafter"/>
</dbReference>
<dbReference type="EMBL" id="JADBJN010000003">
    <property type="protein sequence ID" value="KAG5671510.1"/>
    <property type="molecule type" value="Genomic_DNA"/>
</dbReference>
<evidence type="ECO:0000313" key="12">
    <source>
        <dbReference type="EMBL" id="KAG5671510.1"/>
    </source>
</evidence>
<dbReference type="InterPro" id="IPR020568">
    <property type="entry name" value="Ribosomal_Su5_D2-typ_SF"/>
</dbReference>
<dbReference type="GO" id="GO:0071038">
    <property type="term" value="P:TRAMP-dependent tRNA surveillance pathway"/>
    <property type="evidence" value="ECO:0007669"/>
    <property type="project" value="TreeGrafter"/>
</dbReference>
<evidence type="ECO:0000256" key="1">
    <source>
        <dbReference type="ARBA" id="ARBA00004496"/>
    </source>
</evidence>
<dbReference type="Proteomes" id="UP001107558">
    <property type="component" value="Chromosome 3"/>
</dbReference>
<keyword evidence="4" id="KW-0963">Cytoplasm</keyword>
<accession>A0A9J6BQ20</accession>
<evidence type="ECO:0000259" key="10">
    <source>
        <dbReference type="Pfam" id="PF01138"/>
    </source>
</evidence>
<organism evidence="12 13">
    <name type="scientific">Polypedilum vanderplanki</name>
    <name type="common">Sleeping chironomid midge</name>
    <dbReference type="NCBI Taxonomy" id="319348"/>
    <lineage>
        <taxon>Eukaryota</taxon>
        <taxon>Metazoa</taxon>
        <taxon>Ecdysozoa</taxon>
        <taxon>Arthropoda</taxon>
        <taxon>Hexapoda</taxon>
        <taxon>Insecta</taxon>
        <taxon>Pterygota</taxon>
        <taxon>Neoptera</taxon>
        <taxon>Endopterygota</taxon>
        <taxon>Diptera</taxon>
        <taxon>Nematocera</taxon>
        <taxon>Chironomoidea</taxon>
        <taxon>Chironomidae</taxon>
        <taxon>Chironominae</taxon>
        <taxon>Polypedilum</taxon>
        <taxon>Polypedilum</taxon>
    </lineage>
</organism>
<reference evidence="12" key="1">
    <citation type="submission" date="2021-03" db="EMBL/GenBank/DDBJ databases">
        <title>Chromosome level genome of the anhydrobiotic midge Polypedilum vanderplanki.</title>
        <authorList>
            <person name="Yoshida Y."/>
            <person name="Kikawada T."/>
            <person name="Gusev O."/>
        </authorList>
    </citation>
    <scope>NUCLEOTIDE SEQUENCE</scope>
    <source>
        <strain evidence="12">NIAS01</strain>
        <tissue evidence="12">Whole body or cell culture</tissue>
    </source>
</reference>
<dbReference type="Gene3D" id="3.30.230.70">
    <property type="entry name" value="GHMP Kinase, N-terminal domain"/>
    <property type="match status" value="1"/>
</dbReference>
<comment type="similarity">
    <text evidence="3">Belongs to the RNase PH family.</text>
</comment>
<dbReference type="GO" id="GO:0005730">
    <property type="term" value="C:nucleolus"/>
    <property type="evidence" value="ECO:0007669"/>
    <property type="project" value="UniProtKB-SubCell"/>
</dbReference>
<evidence type="ECO:0000259" key="11">
    <source>
        <dbReference type="Pfam" id="PF03725"/>
    </source>
</evidence>
<sequence>MSQENLFKAINPVKFVLDHLEKNVRPDGREFNEFRATIINKDSISRAEGSALVKIGNTTVLCGIKAELAEPDNIDQNIGFIVPNIELSKLCSPKYRAIGVSVDSQVMSQTIFNIIVNSECIDPADLCIAKGKLVWVLYCDLVCLDDDGSVLDVAILALSTALKSLKLPKVDFDIDTKVIKVNDKIRSPLKLKCLPVASSFIIFENDYLLVDPSSDEENIADTTVTVSTSDGKINYIHQPGGNSIEPAKFDNIVRQAINREKYIKSLLDSI</sequence>
<dbReference type="InterPro" id="IPR033196">
    <property type="entry name" value="Rrp43"/>
</dbReference>
<keyword evidence="8" id="KW-0539">Nucleus</keyword>
<name>A0A9J6BQ20_POLVA</name>
<feature type="domain" description="Exoribonuclease phosphorolytic" evidence="11">
    <location>
        <begin position="194"/>
        <end position="258"/>
    </location>
</feature>
<proteinExistence type="inferred from homology"/>
<dbReference type="OrthoDB" id="45882at2759"/>
<dbReference type="InterPro" id="IPR001247">
    <property type="entry name" value="ExoRNase_PH_dom1"/>
</dbReference>
<dbReference type="GO" id="GO:0034473">
    <property type="term" value="P:U1 snRNA 3'-end processing"/>
    <property type="evidence" value="ECO:0007669"/>
    <property type="project" value="TreeGrafter"/>
</dbReference>